<comment type="caution">
    <text evidence="3">The sequence shown here is derived from an EMBL/GenBank/DDBJ whole genome shotgun (WGS) entry which is preliminary data.</text>
</comment>
<protein>
    <submittedName>
        <fullName evidence="3">Amidohydrolase family protein</fullName>
    </submittedName>
</protein>
<name>A0ABP8IAH1_9GAMM</name>
<dbReference type="SUPFAM" id="SSF51338">
    <property type="entry name" value="Composite domain of metallo-dependent hydrolases"/>
    <property type="match status" value="1"/>
</dbReference>
<organism evidence="3 4">
    <name type="scientific">Kangiella marina</name>
    <dbReference type="NCBI Taxonomy" id="1079178"/>
    <lineage>
        <taxon>Bacteria</taxon>
        <taxon>Pseudomonadati</taxon>
        <taxon>Pseudomonadota</taxon>
        <taxon>Gammaproteobacteria</taxon>
        <taxon>Kangiellales</taxon>
        <taxon>Kangiellaceae</taxon>
        <taxon>Kangiella</taxon>
    </lineage>
</organism>
<dbReference type="RefSeq" id="WP_345291232.1">
    <property type="nucleotide sequence ID" value="NZ_BAABFV010000001.1"/>
</dbReference>
<dbReference type="Proteomes" id="UP001501011">
    <property type="component" value="Unassembled WGS sequence"/>
</dbReference>
<feature type="signal peptide" evidence="1">
    <location>
        <begin position="1"/>
        <end position="22"/>
    </location>
</feature>
<evidence type="ECO:0000313" key="3">
    <source>
        <dbReference type="EMBL" id="GAA4354629.1"/>
    </source>
</evidence>
<sequence>MKFLVKTIAALLMVAVSFASNAQTILIKNAKVHTQTSAGVLVDTDILIENGLIRTIGEGLTADSALEINAKGKVVTPGIFAVMNQVGLVEIGAIAGTNDAGVEEIDGLGASLSVDEVFNPKSTLIPMNRAGGVTRTLIKPYNGTSLFAGLGSVMDMSGDYDSLIVSDVAVFATYGEYAASLNGGSRAAALRDLEQAFSQANEYLDNAGAVKSGEYRELDYSLSDLATLGRVLDQEIPLVVSVNRANDILTVLDFAKSHELALVLEGAAEGWKVADKISKAGVPVILNPMDNIPSSFESLNKRYENAALLNKAGVRVMFSSETHNAQNVRYAAGNAVAYGLPYDKALAAMTNAPAKVFGGASNYGKLMPGFKAELVVWSGDPLEVTTHAEQVIIDGKVTDMMTRSKRLEQRYKDITNDNNTYYRK</sequence>
<dbReference type="InterPro" id="IPR006680">
    <property type="entry name" value="Amidohydro-rel"/>
</dbReference>
<dbReference type="Pfam" id="PF01979">
    <property type="entry name" value="Amidohydro_1"/>
    <property type="match status" value="1"/>
</dbReference>
<dbReference type="InterPro" id="IPR011059">
    <property type="entry name" value="Metal-dep_hydrolase_composite"/>
</dbReference>
<evidence type="ECO:0000256" key="1">
    <source>
        <dbReference type="SAM" id="SignalP"/>
    </source>
</evidence>
<dbReference type="InterPro" id="IPR032466">
    <property type="entry name" value="Metal_Hydrolase"/>
</dbReference>
<feature type="chain" id="PRO_5046806938" evidence="1">
    <location>
        <begin position="23"/>
        <end position="424"/>
    </location>
</feature>
<evidence type="ECO:0000259" key="2">
    <source>
        <dbReference type="Pfam" id="PF01979"/>
    </source>
</evidence>
<gene>
    <name evidence="3" type="ORF">GCM10023151_00860</name>
</gene>
<dbReference type="SUPFAM" id="SSF51556">
    <property type="entry name" value="Metallo-dependent hydrolases"/>
    <property type="match status" value="1"/>
</dbReference>
<feature type="domain" description="Amidohydrolase-related" evidence="2">
    <location>
        <begin position="267"/>
        <end position="396"/>
    </location>
</feature>
<keyword evidence="1" id="KW-0732">Signal</keyword>
<dbReference type="InterPro" id="IPR051781">
    <property type="entry name" value="Metallo-dep_Hydrolase"/>
</dbReference>
<reference evidence="4" key="1">
    <citation type="journal article" date="2019" name="Int. J. Syst. Evol. Microbiol.">
        <title>The Global Catalogue of Microorganisms (GCM) 10K type strain sequencing project: providing services to taxonomists for standard genome sequencing and annotation.</title>
        <authorList>
            <consortium name="The Broad Institute Genomics Platform"/>
            <consortium name="The Broad Institute Genome Sequencing Center for Infectious Disease"/>
            <person name="Wu L."/>
            <person name="Ma J."/>
        </authorList>
    </citation>
    <scope>NUCLEOTIDE SEQUENCE [LARGE SCALE GENOMIC DNA]</scope>
    <source>
        <strain evidence="4">JCM 17728</strain>
    </source>
</reference>
<accession>A0ABP8IAH1</accession>
<keyword evidence="4" id="KW-1185">Reference proteome</keyword>
<dbReference type="PANTHER" id="PTHR43135:SF3">
    <property type="entry name" value="ALPHA-D-RIBOSE 1-METHYLPHOSPHONATE 5-TRIPHOSPHATE DIPHOSPHATASE"/>
    <property type="match status" value="1"/>
</dbReference>
<dbReference type="PANTHER" id="PTHR43135">
    <property type="entry name" value="ALPHA-D-RIBOSE 1-METHYLPHOSPHONATE 5-TRIPHOSPHATE DIPHOSPHATASE"/>
    <property type="match status" value="1"/>
</dbReference>
<dbReference type="EMBL" id="BAABFV010000001">
    <property type="protein sequence ID" value="GAA4354629.1"/>
    <property type="molecule type" value="Genomic_DNA"/>
</dbReference>
<evidence type="ECO:0000313" key="4">
    <source>
        <dbReference type="Proteomes" id="UP001501011"/>
    </source>
</evidence>
<dbReference type="Gene3D" id="3.20.20.140">
    <property type="entry name" value="Metal-dependent hydrolases"/>
    <property type="match status" value="2"/>
</dbReference>
<proteinExistence type="predicted"/>